<dbReference type="Proteomes" id="UP001062846">
    <property type="component" value="Chromosome 9"/>
</dbReference>
<keyword evidence="2" id="KW-1185">Reference proteome</keyword>
<sequence length="160" mass="17791">MCRTTIPVGRRALQISQSSQSQVFGALFGLSQLPLYSTEALWYEDPNGPTPSPRRSKWGRKECCDRINRTILQPFDRYSYDRRKRHQRLNLKSIRLKIGLVLQEPALFAASILDDIAYGKDGATKAEATEAARVANVHAFISGLPEGYNTLAGEGGVHIS</sequence>
<comment type="caution">
    <text evidence="1">The sequence shown here is derived from an EMBL/GenBank/DDBJ whole genome shotgun (WGS) entry which is preliminary data.</text>
</comment>
<evidence type="ECO:0000313" key="1">
    <source>
        <dbReference type="EMBL" id="KAI8537706.1"/>
    </source>
</evidence>
<organism evidence="1 2">
    <name type="scientific">Rhododendron molle</name>
    <name type="common">Chinese azalea</name>
    <name type="synonym">Azalea mollis</name>
    <dbReference type="NCBI Taxonomy" id="49168"/>
    <lineage>
        <taxon>Eukaryota</taxon>
        <taxon>Viridiplantae</taxon>
        <taxon>Streptophyta</taxon>
        <taxon>Embryophyta</taxon>
        <taxon>Tracheophyta</taxon>
        <taxon>Spermatophyta</taxon>
        <taxon>Magnoliopsida</taxon>
        <taxon>eudicotyledons</taxon>
        <taxon>Gunneridae</taxon>
        <taxon>Pentapetalae</taxon>
        <taxon>asterids</taxon>
        <taxon>Ericales</taxon>
        <taxon>Ericaceae</taxon>
        <taxon>Ericoideae</taxon>
        <taxon>Rhodoreae</taxon>
        <taxon>Rhododendron</taxon>
    </lineage>
</organism>
<proteinExistence type="predicted"/>
<accession>A0ACC0MAC6</accession>
<protein>
    <submittedName>
        <fullName evidence="1">Uncharacterized protein</fullName>
    </submittedName>
</protein>
<evidence type="ECO:0000313" key="2">
    <source>
        <dbReference type="Proteomes" id="UP001062846"/>
    </source>
</evidence>
<reference evidence="1" key="1">
    <citation type="submission" date="2022-02" db="EMBL/GenBank/DDBJ databases">
        <title>Plant Genome Project.</title>
        <authorList>
            <person name="Zhang R.-G."/>
        </authorList>
    </citation>
    <scope>NUCLEOTIDE SEQUENCE</scope>
    <source>
        <strain evidence="1">AT1</strain>
    </source>
</reference>
<name>A0ACC0MAC6_RHOML</name>
<gene>
    <name evidence="1" type="ORF">RHMOL_Rhmol09G0045500</name>
</gene>
<dbReference type="EMBL" id="CM046396">
    <property type="protein sequence ID" value="KAI8537706.1"/>
    <property type="molecule type" value="Genomic_DNA"/>
</dbReference>